<dbReference type="OrthoDB" id="128751at2"/>
<feature type="transmembrane region" description="Helical" evidence="1">
    <location>
        <begin position="214"/>
        <end position="239"/>
    </location>
</feature>
<keyword evidence="1" id="KW-0472">Membrane</keyword>
<proteinExistence type="predicted"/>
<dbReference type="STRING" id="366602.Caul_2335"/>
<accession>B0SUZ3</accession>
<evidence type="ECO:0008006" key="3">
    <source>
        <dbReference type="Google" id="ProtNLM"/>
    </source>
</evidence>
<reference evidence="2" key="1">
    <citation type="submission" date="2008-01" db="EMBL/GenBank/DDBJ databases">
        <title>Complete sequence of chromosome of Caulobacter sp. K31.</title>
        <authorList>
            <consortium name="US DOE Joint Genome Institute"/>
            <person name="Copeland A."/>
            <person name="Lucas S."/>
            <person name="Lapidus A."/>
            <person name="Barry K."/>
            <person name="Glavina del Rio T."/>
            <person name="Dalin E."/>
            <person name="Tice H."/>
            <person name="Pitluck S."/>
            <person name="Bruce D."/>
            <person name="Goodwin L."/>
            <person name="Thompson L.S."/>
            <person name="Brettin T."/>
            <person name="Detter J.C."/>
            <person name="Han C."/>
            <person name="Schmutz J."/>
            <person name="Larimer F."/>
            <person name="Land M."/>
            <person name="Hauser L."/>
            <person name="Kyrpides N."/>
            <person name="Kim E."/>
            <person name="Stephens C."/>
            <person name="Richardson P."/>
        </authorList>
    </citation>
    <scope>NUCLEOTIDE SEQUENCE [LARGE SCALE GENOMIC DNA]</scope>
    <source>
        <strain evidence="2">K31</strain>
    </source>
</reference>
<dbReference type="HOGENOM" id="CLU_096052_0_0_5"/>
<gene>
    <name evidence="2" type="ordered locus">Caul_2335</name>
</gene>
<feature type="transmembrane region" description="Helical" evidence="1">
    <location>
        <begin position="103"/>
        <end position="125"/>
    </location>
</feature>
<dbReference type="AlphaFoldDB" id="B0SUZ3"/>
<protein>
    <recommendedName>
        <fullName evidence="3">Iron reductase</fullName>
    </recommendedName>
</protein>
<sequence length="242" mass="25760" precursor="true">MRERGDILVALLAGFILVFPLGFVIHVSSRFPGSFAGGMLGVLAVLMMLLTLPYVAAKHIGAVDRFLSRFVAKPTLLAVHVYAGVLAPLLALLHAAHKLDSPLGVMLTGLLLLTVLSGFVGRFLLAELARALRGRKTELASLKAAYLNLPPPPTGVEPPPRQLGRLARLLFRPGDPPAAPAPADKATLAAALSDSEYAVRAEAATSSLFAKWRLLHIVAGVILYGLILLHVGAALYYGLRWL</sequence>
<dbReference type="eggNOG" id="ENOG502ZRDF">
    <property type="taxonomic scope" value="Bacteria"/>
</dbReference>
<feature type="transmembrane region" description="Helical" evidence="1">
    <location>
        <begin position="76"/>
        <end position="97"/>
    </location>
</feature>
<keyword evidence="1" id="KW-0812">Transmembrane</keyword>
<evidence type="ECO:0000313" key="2">
    <source>
        <dbReference type="EMBL" id="ABZ71462.1"/>
    </source>
</evidence>
<feature type="transmembrane region" description="Helical" evidence="1">
    <location>
        <begin position="7"/>
        <end position="29"/>
    </location>
</feature>
<evidence type="ECO:0000256" key="1">
    <source>
        <dbReference type="SAM" id="Phobius"/>
    </source>
</evidence>
<dbReference type="EMBL" id="CP000927">
    <property type="protein sequence ID" value="ABZ71462.1"/>
    <property type="molecule type" value="Genomic_DNA"/>
</dbReference>
<dbReference type="KEGG" id="cak:Caul_2335"/>
<feature type="transmembrane region" description="Helical" evidence="1">
    <location>
        <begin position="35"/>
        <end position="55"/>
    </location>
</feature>
<organism evidence="2">
    <name type="scientific">Caulobacter sp. (strain K31)</name>
    <dbReference type="NCBI Taxonomy" id="366602"/>
    <lineage>
        <taxon>Bacteria</taxon>
        <taxon>Pseudomonadati</taxon>
        <taxon>Pseudomonadota</taxon>
        <taxon>Alphaproteobacteria</taxon>
        <taxon>Caulobacterales</taxon>
        <taxon>Caulobacteraceae</taxon>
        <taxon>Caulobacter</taxon>
    </lineage>
</organism>
<keyword evidence="1" id="KW-1133">Transmembrane helix</keyword>
<name>B0SUZ3_CAUSK</name>